<dbReference type="WBParaSite" id="RSKR_0000004800.1">
    <property type="protein sequence ID" value="RSKR_0000004800.1"/>
    <property type="gene ID" value="RSKR_0000004800"/>
</dbReference>
<evidence type="ECO:0000313" key="1">
    <source>
        <dbReference type="Proteomes" id="UP000095286"/>
    </source>
</evidence>
<reference evidence="2" key="1">
    <citation type="submission" date="2016-11" db="UniProtKB">
        <authorList>
            <consortium name="WormBaseParasite"/>
        </authorList>
    </citation>
    <scope>IDENTIFICATION</scope>
    <source>
        <strain evidence="2">KR3021</strain>
    </source>
</reference>
<sequence length="400" mass="46378">MAPNTSITNKIDSPTILGPTSIIADPSSSNQAFPRSSMHLNQKQVERLREVLSFNVQIHGKDNFPTITLELYKLIGCVRRKLLQNNVQLKHVKMNGGAASHVLAEEDFPYTDLDLIFPMKFTTNEDFDKVKRSVFEALIEMMPGSYNEKNTHPEMLKDIYINKMVKVCESNNIWSLFSLYNKYGKCIELKFVDKMERQFEFSVDSFQITLDPFLDCDNFAHITPVVTAESMYGDIDGALYHLNNHLIETRNPEEIRGGGLLKYCYLLSRGNISTEKCMGLEKYMCSRFFIDFPDIDSQKMKIYQYIDSHFNEHEDLNNVVQIYLEYLHDVIIQSTVCLMVNDHKNALKMVRETRNLLRRYTVSDLMSGNYYIYTPRTKLMYIPNEGNAKCWFEVPSVAVE</sequence>
<name>A0AC35TFM3_9BILA</name>
<dbReference type="Proteomes" id="UP000095286">
    <property type="component" value="Unplaced"/>
</dbReference>
<organism evidence="1 2">
    <name type="scientific">Rhabditophanes sp. KR3021</name>
    <dbReference type="NCBI Taxonomy" id="114890"/>
    <lineage>
        <taxon>Eukaryota</taxon>
        <taxon>Metazoa</taxon>
        <taxon>Ecdysozoa</taxon>
        <taxon>Nematoda</taxon>
        <taxon>Chromadorea</taxon>
        <taxon>Rhabditida</taxon>
        <taxon>Tylenchina</taxon>
        <taxon>Panagrolaimomorpha</taxon>
        <taxon>Strongyloidoidea</taxon>
        <taxon>Alloionematidae</taxon>
        <taxon>Rhabditophanes</taxon>
    </lineage>
</organism>
<protein>
    <submittedName>
        <fullName evidence="2">Polynucleotide adenylyltransferase</fullName>
    </submittedName>
</protein>
<accession>A0AC35TFM3</accession>
<proteinExistence type="predicted"/>
<evidence type="ECO:0000313" key="2">
    <source>
        <dbReference type="WBParaSite" id="RSKR_0000004800.1"/>
    </source>
</evidence>